<keyword evidence="9 10" id="KW-0342">GTP-binding</keyword>
<evidence type="ECO:0000256" key="2">
    <source>
        <dbReference type="ARBA" id="ARBA00022517"/>
    </source>
</evidence>
<feature type="binding site" evidence="10">
    <location>
        <position position="254"/>
    </location>
    <ligand>
        <name>Zn(2+)</name>
        <dbReference type="ChEBI" id="CHEBI:29105"/>
    </ligand>
</feature>
<sequence length="299" mass="33857">MITESKYMQGKIIKGIAGFYYVNVVESGIFECKAKGAFRKDGIKPLVGDDAVIEVLDEKEMTGNITKILPRKNELIRPAVANIDQALVVFAVTKPKPHYNLLDRFLVMMERKEIPVVLCFNKTDIASHPEIAELKEVYTGCGYPVIFTSAKEEENISELKSLLKGKTTSIAGPSGVGKSSLINLLQSEVKMETGSISKKIDRGKHTTRHSELIVIGEDSYIMDTPGFSSLYVNDFEKEDLKYYFPEFTPFEGQCKFNGCDHIHEPGCAVKEAVEEGKIHKIRYEDYTEMYRELKERKRY</sequence>
<feature type="binding site" evidence="10">
    <location>
        <position position="267"/>
    </location>
    <ligand>
        <name>Zn(2+)</name>
        <dbReference type="ChEBI" id="CHEBI:29105"/>
    </ligand>
</feature>
<evidence type="ECO:0000256" key="10">
    <source>
        <dbReference type="HAMAP-Rule" id="MF_01820"/>
    </source>
</evidence>
<evidence type="ECO:0000259" key="12">
    <source>
        <dbReference type="PROSITE" id="PS51721"/>
    </source>
</evidence>
<dbReference type="InterPro" id="IPR031944">
    <property type="entry name" value="RsgA_N"/>
</dbReference>
<keyword evidence="6 10" id="KW-0378">Hydrolase</keyword>
<gene>
    <name evidence="10 13" type="primary">rsgA</name>
    <name evidence="13" type="ORF">ERS852502_01567</name>
</gene>
<accession>A0A174ZRI8</accession>
<feature type="binding site" evidence="10">
    <location>
        <begin position="121"/>
        <end position="124"/>
    </location>
    <ligand>
        <name>GTP</name>
        <dbReference type="ChEBI" id="CHEBI:37565"/>
    </ligand>
</feature>
<dbReference type="GO" id="GO:0046872">
    <property type="term" value="F:metal ion binding"/>
    <property type="evidence" value="ECO:0007669"/>
    <property type="project" value="UniProtKB-KW"/>
</dbReference>
<evidence type="ECO:0000313" key="14">
    <source>
        <dbReference type="Proteomes" id="UP000078383"/>
    </source>
</evidence>
<dbReference type="InterPro" id="IPR004881">
    <property type="entry name" value="Ribosome_biogen_GTPase_RsgA"/>
</dbReference>
<dbReference type="CDD" id="cd04466">
    <property type="entry name" value="S1_YloQ_GTPase"/>
    <property type="match status" value="1"/>
</dbReference>
<dbReference type="Pfam" id="PF16745">
    <property type="entry name" value="RsgA_N"/>
    <property type="match status" value="1"/>
</dbReference>
<dbReference type="Pfam" id="PF03193">
    <property type="entry name" value="RsgA_GTPase"/>
    <property type="match status" value="1"/>
</dbReference>
<comment type="similarity">
    <text evidence="10">Belongs to the TRAFAC class YlqF/YawG GTPase family. RsgA subfamily.</text>
</comment>
<dbReference type="GO" id="GO:0005525">
    <property type="term" value="F:GTP binding"/>
    <property type="evidence" value="ECO:0007669"/>
    <property type="project" value="UniProtKB-UniRule"/>
</dbReference>
<comment type="subcellular location">
    <subcellularLocation>
        <location evidence="10">Cytoplasm</location>
    </subcellularLocation>
</comment>
<dbReference type="CDD" id="cd01854">
    <property type="entry name" value="YjeQ_EngC"/>
    <property type="match status" value="1"/>
</dbReference>
<dbReference type="SUPFAM" id="SSF52540">
    <property type="entry name" value="P-loop containing nucleoside triphosphate hydrolases"/>
    <property type="match status" value="1"/>
</dbReference>
<protein>
    <recommendedName>
        <fullName evidence="10">Small ribosomal subunit biogenesis GTPase RsgA</fullName>
        <ecNumber evidence="10">3.6.1.-</ecNumber>
    </recommendedName>
</protein>
<dbReference type="AlphaFoldDB" id="A0A174ZRI8"/>
<keyword evidence="8 10" id="KW-0694">RNA-binding</keyword>
<keyword evidence="1 10" id="KW-0963">Cytoplasm</keyword>
<evidence type="ECO:0000256" key="4">
    <source>
        <dbReference type="ARBA" id="ARBA00022730"/>
    </source>
</evidence>
<dbReference type="PANTHER" id="PTHR32120">
    <property type="entry name" value="SMALL RIBOSOMAL SUBUNIT BIOGENESIS GTPASE RSGA"/>
    <property type="match status" value="1"/>
</dbReference>
<dbReference type="InterPro" id="IPR027417">
    <property type="entry name" value="P-loop_NTPase"/>
</dbReference>
<dbReference type="Gene3D" id="2.40.50.140">
    <property type="entry name" value="Nucleic acid-binding proteins"/>
    <property type="match status" value="1"/>
</dbReference>
<dbReference type="InterPro" id="IPR030378">
    <property type="entry name" value="G_CP_dom"/>
</dbReference>
<reference evidence="13 14" key="1">
    <citation type="submission" date="2015-09" db="EMBL/GenBank/DDBJ databases">
        <authorList>
            <consortium name="Pathogen Informatics"/>
        </authorList>
    </citation>
    <scope>NUCLEOTIDE SEQUENCE [LARGE SCALE GENOMIC DNA]</scope>
    <source>
        <strain evidence="13 14">2789STDY5834889</strain>
    </source>
</reference>
<evidence type="ECO:0000256" key="9">
    <source>
        <dbReference type="ARBA" id="ARBA00023134"/>
    </source>
</evidence>
<comment type="subunit">
    <text evidence="10">Monomer. Associates with 30S ribosomal subunit, binds 16S rRNA.</text>
</comment>
<keyword evidence="7 10" id="KW-0862">Zinc</keyword>
<dbReference type="EMBL" id="CZBX01000006">
    <property type="protein sequence ID" value="CUQ87479.1"/>
    <property type="molecule type" value="Genomic_DNA"/>
</dbReference>
<feature type="domain" description="EngC GTPase" evidence="11">
    <location>
        <begin position="81"/>
        <end position="228"/>
    </location>
</feature>
<dbReference type="SUPFAM" id="SSF50249">
    <property type="entry name" value="Nucleic acid-binding proteins"/>
    <property type="match status" value="1"/>
</dbReference>
<dbReference type="GO" id="GO:0042274">
    <property type="term" value="P:ribosomal small subunit biogenesis"/>
    <property type="evidence" value="ECO:0007669"/>
    <property type="project" value="UniProtKB-UniRule"/>
</dbReference>
<dbReference type="PANTHER" id="PTHR32120:SF11">
    <property type="entry name" value="SMALL RIBOSOMAL SUBUNIT BIOGENESIS GTPASE RSGA 1, MITOCHONDRIAL-RELATED"/>
    <property type="match status" value="1"/>
</dbReference>
<evidence type="ECO:0000259" key="11">
    <source>
        <dbReference type="PROSITE" id="PS50936"/>
    </source>
</evidence>
<dbReference type="PROSITE" id="PS50936">
    <property type="entry name" value="ENGC_GTPASE"/>
    <property type="match status" value="1"/>
</dbReference>
<comment type="function">
    <text evidence="10">One of several proteins that assist in the late maturation steps of the functional core of the 30S ribosomal subunit. Helps release RbfA from mature subunits. May play a role in the assembly of ribosomal proteins into the subunit. Circularly permuted GTPase that catalyzes slow GTP hydrolysis, GTPase activity is stimulated by the 30S ribosomal subunit.</text>
</comment>
<dbReference type="GO" id="GO:0019843">
    <property type="term" value="F:rRNA binding"/>
    <property type="evidence" value="ECO:0007669"/>
    <property type="project" value="UniProtKB-KW"/>
</dbReference>
<feature type="binding site" evidence="10">
    <location>
        <position position="259"/>
    </location>
    <ligand>
        <name>Zn(2+)</name>
        <dbReference type="ChEBI" id="CHEBI:29105"/>
    </ligand>
</feature>
<feature type="binding site" evidence="10">
    <location>
        <begin position="172"/>
        <end position="180"/>
    </location>
    <ligand>
        <name>GTP</name>
        <dbReference type="ChEBI" id="CHEBI:37565"/>
    </ligand>
</feature>
<feature type="domain" description="CP-type G" evidence="12">
    <location>
        <begin position="72"/>
        <end position="230"/>
    </location>
</feature>
<dbReference type="GO" id="GO:0003924">
    <property type="term" value="F:GTPase activity"/>
    <property type="evidence" value="ECO:0007669"/>
    <property type="project" value="UniProtKB-UniRule"/>
</dbReference>
<name>A0A174ZRI8_9FIRM</name>
<evidence type="ECO:0000256" key="7">
    <source>
        <dbReference type="ARBA" id="ARBA00022833"/>
    </source>
</evidence>
<keyword evidence="3 10" id="KW-0479">Metal-binding</keyword>
<dbReference type="Proteomes" id="UP000078383">
    <property type="component" value="Unassembled WGS sequence"/>
</dbReference>
<evidence type="ECO:0000256" key="3">
    <source>
        <dbReference type="ARBA" id="ARBA00022723"/>
    </source>
</evidence>
<proteinExistence type="inferred from homology"/>
<dbReference type="EC" id="3.6.1.-" evidence="10"/>
<evidence type="ECO:0000256" key="5">
    <source>
        <dbReference type="ARBA" id="ARBA00022741"/>
    </source>
</evidence>
<keyword evidence="5 10" id="KW-0547">Nucleotide-binding</keyword>
<dbReference type="InterPro" id="IPR010914">
    <property type="entry name" value="RsgA_GTPase_dom"/>
</dbReference>
<organism evidence="13 14">
    <name type="scientific">[Ruminococcus] torques</name>
    <dbReference type="NCBI Taxonomy" id="33039"/>
    <lineage>
        <taxon>Bacteria</taxon>
        <taxon>Bacillati</taxon>
        <taxon>Bacillota</taxon>
        <taxon>Clostridia</taxon>
        <taxon>Lachnospirales</taxon>
        <taxon>Lachnospiraceae</taxon>
        <taxon>Mediterraneibacter</taxon>
    </lineage>
</organism>
<dbReference type="Gene3D" id="3.40.50.300">
    <property type="entry name" value="P-loop containing nucleotide triphosphate hydrolases"/>
    <property type="match status" value="1"/>
</dbReference>
<feature type="binding site" evidence="10">
    <location>
        <position position="261"/>
    </location>
    <ligand>
        <name>Zn(2+)</name>
        <dbReference type="ChEBI" id="CHEBI:29105"/>
    </ligand>
</feature>
<dbReference type="InterPro" id="IPR012340">
    <property type="entry name" value="NA-bd_OB-fold"/>
</dbReference>
<dbReference type="NCBIfam" id="TIGR00157">
    <property type="entry name" value="ribosome small subunit-dependent GTPase A"/>
    <property type="match status" value="1"/>
</dbReference>
<dbReference type="GO" id="GO:0005737">
    <property type="term" value="C:cytoplasm"/>
    <property type="evidence" value="ECO:0007669"/>
    <property type="project" value="UniProtKB-SubCell"/>
</dbReference>
<dbReference type="HAMAP" id="MF_01820">
    <property type="entry name" value="GTPase_RsgA"/>
    <property type="match status" value="1"/>
</dbReference>
<keyword evidence="4 10" id="KW-0699">rRNA-binding</keyword>
<dbReference type="PROSITE" id="PS51721">
    <property type="entry name" value="G_CP"/>
    <property type="match status" value="1"/>
</dbReference>
<comment type="cofactor">
    <cofactor evidence="10">
        <name>Zn(2+)</name>
        <dbReference type="ChEBI" id="CHEBI:29105"/>
    </cofactor>
    <text evidence="10">Binds 1 zinc ion per subunit.</text>
</comment>
<evidence type="ECO:0000256" key="6">
    <source>
        <dbReference type="ARBA" id="ARBA00022801"/>
    </source>
</evidence>
<evidence type="ECO:0000313" key="13">
    <source>
        <dbReference type="EMBL" id="CUQ87479.1"/>
    </source>
</evidence>
<dbReference type="Gene3D" id="1.10.40.50">
    <property type="entry name" value="Probable gtpase engc, domain 3"/>
    <property type="match status" value="1"/>
</dbReference>
<evidence type="ECO:0000256" key="1">
    <source>
        <dbReference type="ARBA" id="ARBA00022490"/>
    </source>
</evidence>
<keyword evidence="2 10" id="KW-0690">Ribosome biogenesis</keyword>
<evidence type="ECO:0000256" key="8">
    <source>
        <dbReference type="ARBA" id="ARBA00022884"/>
    </source>
</evidence>